<reference evidence="3" key="1">
    <citation type="journal article" date="2008" name="J. Bacteriol.">
        <title>The pangenome structure of Escherichia coli: comparative genomic analysis of E. coli commensal and pathogenic isolates.</title>
        <authorList>
            <person name="Rasko D.A."/>
            <person name="Rosovitz M.J."/>
            <person name="Myers G.S."/>
            <person name="Mongodin E.F."/>
            <person name="Fricke W.F."/>
            <person name="Gajer P."/>
            <person name="Crabtree J."/>
            <person name="Sebaihia M."/>
            <person name="Thomson N.R."/>
            <person name="Chaudhuri R."/>
            <person name="Henderson I.R."/>
            <person name="Sperandio V."/>
            <person name="Ravel J."/>
        </authorList>
    </citation>
    <scope>NUCLEOTIDE SEQUENCE [LARGE SCALE GENOMIC DNA]</scope>
    <source>
        <strain evidence="3">E24377A / ETEC</strain>
    </source>
</reference>
<protein>
    <submittedName>
        <fullName evidence="2">Uncharacterized protein</fullName>
    </submittedName>
</protein>
<evidence type="ECO:0000256" key="1">
    <source>
        <dbReference type="SAM" id="SignalP"/>
    </source>
</evidence>
<feature type="signal peptide" evidence="1">
    <location>
        <begin position="1"/>
        <end position="17"/>
    </location>
</feature>
<dbReference type="Gene3D" id="2.60.40.3970">
    <property type="match status" value="1"/>
</dbReference>
<organism evidence="2 3">
    <name type="scientific">Escherichia coli O139:H28 (strain E24377A / ETEC)</name>
    <dbReference type="NCBI Taxonomy" id="331111"/>
    <lineage>
        <taxon>Bacteria</taxon>
        <taxon>Pseudomonadati</taxon>
        <taxon>Pseudomonadota</taxon>
        <taxon>Gammaproteobacteria</taxon>
        <taxon>Enterobacterales</taxon>
        <taxon>Enterobacteriaceae</taxon>
        <taxon>Escherichia</taxon>
    </lineage>
</organism>
<keyword evidence="2" id="KW-0614">Plasmid</keyword>
<dbReference type="HOGENOM" id="CLU_088862_0_0_6"/>
<feature type="chain" id="PRO_5002718027" evidence="1">
    <location>
        <begin position="18"/>
        <end position="238"/>
    </location>
</feature>
<dbReference type="Gene3D" id="2.60.40.10">
    <property type="entry name" value="Immunoglobulins"/>
    <property type="match status" value="1"/>
</dbReference>
<dbReference type="InterPro" id="IPR013783">
    <property type="entry name" value="Ig-like_fold"/>
</dbReference>
<evidence type="ECO:0000313" key="2">
    <source>
        <dbReference type="EMBL" id="ABV16326.1"/>
    </source>
</evidence>
<accession>A7ZGY3</accession>
<dbReference type="RefSeq" id="WP_001393302.1">
    <property type="nucleotide sequence ID" value="NC_009788.1"/>
</dbReference>
<name>A7ZGY3_ECO24</name>
<dbReference type="AlphaFoldDB" id="A7ZGY3"/>
<dbReference type="SMR" id="A7ZGY3"/>
<sequence>MRKLFLSLLMIPFVAKANFMIYPISKEIKGGSSELIRIYSKSKDTQYIKVYTKKVLNPGTKEEYEVDTPNWEGGLVTTPSKVILPGGGSKSVRLSQLKDISSEDVYRVYFESIKPEKQDGLSKNKSLKTDLSVNIIYAALIRVLPKDGKSDMRASLSPKSSLLIKNTGNVRVGIKDAFFCKKTSINNDDCIKKTYNKNIYPGSSFDTGVIQNGFSHIFIDSVDGSAGKQGKRMLISIH</sequence>
<dbReference type="KEGG" id="ecw:EcE24377A_D0037"/>
<gene>
    <name evidence="2" type="ordered locus">EcE24377A_D0037</name>
</gene>
<proteinExistence type="predicted"/>
<dbReference type="Proteomes" id="UP000001122">
    <property type="component" value="Plasmid pETEC_73"/>
</dbReference>
<keyword evidence="3" id="KW-1185">Reference proteome</keyword>
<keyword evidence="1" id="KW-0732">Signal</keyword>
<geneLocation type="plasmid" evidence="2 3">
    <name>pETEC_73</name>
</geneLocation>
<dbReference type="EMBL" id="CP000797">
    <property type="protein sequence ID" value="ABV16326.1"/>
    <property type="molecule type" value="Genomic_DNA"/>
</dbReference>
<evidence type="ECO:0000313" key="3">
    <source>
        <dbReference type="Proteomes" id="UP000001122"/>
    </source>
</evidence>